<dbReference type="InterPro" id="IPR003598">
    <property type="entry name" value="Ig_sub2"/>
</dbReference>
<dbReference type="CDD" id="cd16973">
    <property type="entry name" value="Alpha_kinase_ALPK3"/>
    <property type="match status" value="1"/>
</dbReference>
<proteinExistence type="inferred from homology"/>
<dbReference type="InterPro" id="IPR003599">
    <property type="entry name" value="Ig_sub"/>
</dbReference>
<feature type="region of interest" description="Disordered" evidence="11">
    <location>
        <begin position="1038"/>
        <end position="1169"/>
    </location>
</feature>
<feature type="compositionally biased region" description="Polar residues" evidence="11">
    <location>
        <begin position="482"/>
        <end position="491"/>
    </location>
</feature>
<evidence type="ECO:0000256" key="3">
    <source>
        <dbReference type="ARBA" id="ARBA00022527"/>
    </source>
</evidence>
<feature type="compositionally biased region" description="Basic and acidic residues" evidence="11">
    <location>
        <begin position="867"/>
        <end position="889"/>
    </location>
</feature>
<organism evidence="14 15">
    <name type="scientific">Oryzias melastigma</name>
    <name type="common">Marine medaka</name>
    <dbReference type="NCBI Taxonomy" id="30732"/>
    <lineage>
        <taxon>Eukaryota</taxon>
        <taxon>Metazoa</taxon>
        <taxon>Chordata</taxon>
        <taxon>Craniata</taxon>
        <taxon>Vertebrata</taxon>
        <taxon>Euteleostomi</taxon>
        <taxon>Actinopterygii</taxon>
        <taxon>Neopterygii</taxon>
        <taxon>Teleostei</taxon>
        <taxon>Neoteleostei</taxon>
        <taxon>Acanthomorphata</taxon>
        <taxon>Ovalentaria</taxon>
        <taxon>Atherinomorphae</taxon>
        <taxon>Beloniformes</taxon>
        <taxon>Adrianichthyidae</taxon>
        <taxon>Oryziinae</taxon>
        <taxon>Oryzias</taxon>
    </lineage>
</organism>
<dbReference type="Ensembl" id="ENSOMET00000018731.1">
    <property type="protein sequence ID" value="ENSOMEP00000011612.1"/>
    <property type="gene ID" value="ENSOMEG00000012919.1"/>
</dbReference>
<dbReference type="RefSeq" id="XP_024150645.1">
    <property type="nucleotide sequence ID" value="XM_024294877.2"/>
</dbReference>
<feature type="compositionally biased region" description="Basic and acidic residues" evidence="11">
    <location>
        <begin position="358"/>
        <end position="372"/>
    </location>
</feature>
<dbReference type="PANTHER" id="PTHR47091">
    <property type="entry name" value="ALPHA-PROTEIN KINASE 2-RELATED"/>
    <property type="match status" value="1"/>
</dbReference>
<dbReference type="GO" id="GO:0005524">
    <property type="term" value="F:ATP binding"/>
    <property type="evidence" value="ECO:0007669"/>
    <property type="project" value="InterPro"/>
</dbReference>
<comment type="similarity">
    <text evidence="1">Belongs to the protein kinase superfamily. Alpha-type protein kinase family. ALPK subfamily.</text>
</comment>
<evidence type="ECO:0000256" key="1">
    <source>
        <dbReference type="ARBA" id="ARBA00008651"/>
    </source>
</evidence>
<feature type="compositionally biased region" description="Polar residues" evidence="11">
    <location>
        <begin position="833"/>
        <end position="847"/>
    </location>
</feature>
<feature type="compositionally biased region" description="Polar residues" evidence="11">
    <location>
        <begin position="556"/>
        <end position="571"/>
    </location>
</feature>
<feature type="domain" description="Alpha-type protein kinase" evidence="13">
    <location>
        <begin position="1288"/>
        <end position="1519"/>
    </location>
</feature>
<keyword evidence="7" id="KW-1015">Disulfide bond</keyword>
<feature type="region of interest" description="Disordered" evidence="11">
    <location>
        <begin position="1527"/>
        <end position="1591"/>
    </location>
</feature>
<dbReference type="SMART" id="SM00409">
    <property type="entry name" value="IG"/>
    <property type="match status" value="2"/>
</dbReference>
<dbReference type="SMART" id="SM00811">
    <property type="entry name" value="Alpha_kinase"/>
    <property type="match status" value="1"/>
</dbReference>
<evidence type="ECO:0000256" key="5">
    <source>
        <dbReference type="ARBA" id="ARBA00022737"/>
    </source>
</evidence>
<evidence type="ECO:0000313" key="14">
    <source>
        <dbReference type="Ensembl" id="ENSOMEP00000011612.1"/>
    </source>
</evidence>
<dbReference type="RefSeq" id="XP_036066924.1">
    <property type="nucleotide sequence ID" value="XM_036211031.1"/>
</dbReference>
<comment type="catalytic activity">
    <reaction evidence="10">
        <text>L-seryl-[protein] + ATP = O-phospho-L-seryl-[protein] + ADP + H(+)</text>
        <dbReference type="Rhea" id="RHEA:17989"/>
        <dbReference type="Rhea" id="RHEA-COMP:9863"/>
        <dbReference type="Rhea" id="RHEA-COMP:11604"/>
        <dbReference type="ChEBI" id="CHEBI:15378"/>
        <dbReference type="ChEBI" id="CHEBI:29999"/>
        <dbReference type="ChEBI" id="CHEBI:30616"/>
        <dbReference type="ChEBI" id="CHEBI:83421"/>
        <dbReference type="ChEBI" id="CHEBI:456216"/>
        <dbReference type="EC" id="2.7.11.1"/>
    </reaction>
</comment>
<feature type="compositionally biased region" description="Polar residues" evidence="11">
    <location>
        <begin position="249"/>
        <end position="268"/>
    </location>
</feature>
<dbReference type="CTD" id="100534893"/>
<dbReference type="SUPFAM" id="SSF56112">
    <property type="entry name" value="Protein kinase-like (PK-like)"/>
    <property type="match status" value="1"/>
</dbReference>
<feature type="compositionally biased region" description="Polar residues" evidence="11">
    <location>
        <begin position="1058"/>
        <end position="1069"/>
    </location>
</feature>
<evidence type="ECO:0000256" key="11">
    <source>
        <dbReference type="SAM" id="MobiDB-lite"/>
    </source>
</evidence>
<evidence type="ECO:0000256" key="9">
    <source>
        <dbReference type="ARBA" id="ARBA00047899"/>
    </source>
</evidence>
<feature type="compositionally biased region" description="Low complexity" evidence="11">
    <location>
        <begin position="1103"/>
        <end position="1122"/>
    </location>
</feature>
<evidence type="ECO:0000259" key="12">
    <source>
        <dbReference type="PROSITE" id="PS50835"/>
    </source>
</evidence>
<dbReference type="GO" id="GO:0005634">
    <property type="term" value="C:nucleus"/>
    <property type="evidence" value="ECO:0007669"/>
    <property type="project" value="TreeGrafter"/>
</dbReference>
<evidence type="ECO:0000256" key="6">
    <source>
        <dbReference type="ARBA" id="ARBA00022777"/>
    </source>
</evidence>
<accession>A0A3B3C3H3</accession>
<dbReference type="PANTHER" id="PTHR47091:SF1">
    <property type="entry name" value="ALPHA-PROTEIN KINASE 3"/>
    <property type="match status" value="1"/>
</dbReference>
<dbReference type="Proteomes" id="UP000261560">
    <property type="component" value="Unplaced"/>
</dbReference>
<evidence type="ECO:0000256" key="10">
    <source>
        <dbReference type="ARBA" id="ARBA00048679"/>
    </source>
</evidence>
<feature type="region of interest" description="Disordered" evidence="11">
    <location>
        <begin position="540"/>
        <end position="598"/>
    </location>
</feature>
<dbReference type="STRING" id="30732.ENSOMEP00000011612"/>
<dbReference type="OrthoDB" id="301415at2759"/>
<feature type="compositionally biased region" description="Basic and acidic residues" evidence="11">
    <location>
        <begin position="1581"/>
        <end position="1591"/>
    </location>
</feature>
<feature type="compositionally biased region" description="Basic and acidic residues" evidence="11">
    <location>
        <begin position="1083"/>
        <end position="1098"/>
    </location>
</feature>
<feature type="domain" description="Ig-like" evidence="12">
    <location>
        <begin position="1172"/>
        <end position="1260"/>
    </location>
</feature>
<feature type="compositionally biased region" description="Polar residues" evidence="11">
    <location>
        <begin position="1143"/>
        <end position="1160"/>
    </location>
</feature>
<evidence type="ECO:0000256" key="2">
    <source>
        <dbReference type="ARBA" id="ARBA00012513"/>
    </source>
</evidence>
<feature type="compositionally biased region" description="Polar residues" evidence="11">
    <location>
        <begin position="584"/>
        <end position="597"/>
    </location>
</feature>
<dbReference type="PROSITE" id="PS50835">
    <property type="entry name" value="IG_LIKE"/>
    <property type="match status" value="2"/>
</dbReference>
<keyword evidence="5" id="KW-0677">Repeat</keyword>
<name>A0A3B3C3H3_ORYME</name>
<keyword evidence="8" id="KW-0393">Immunoglobulin domain</keyword>
<dbReference type="Pfam" id="PF02816">
    <property type="entry name" value="Alpha_kinase"/>
    <property type="match status" value="1"/>
</dbReference>
<dbReference type="InterPro" id="IPR036179">
    <property type="entry name" value="Ig-like_dom_sf"/>
</dbReference>
<reference evidence="14" key="1">
    <citation type="submission" date="2025-08" db="UniProtKB">
        <authorList>
            <consortium name="Ensembl"/>
        </authorList>
    </citation>
    <scope>IDENTIFICATION</scope>
</reference>
<feature type="compositionally biased region" description="Basic and acidic residues" evidence="11">
    <location>
        <begin position="540"/>
        <end position="549"/>
    </location>
</feature>
<dbReference type="KEGG" id="oml:112160398"/>
<feature type="region of interest" description="Disordered" evidence="11">
    <location>
        <begin position="168"/>
        <end position="268"/>
    </location>
</feature>
<feature type="compositionally biased region" description="Basic and acidic residues" evidence="11">
    <location>
        <begin position="174"/>
        <end position="185"/>
    </location>
</feature>
<dbReference type="PROSITE" id="PS51158">
    <property type="entry name" value="ALPHA_KINASE"/>
    <property type="match status" value="1"/>
</dbReference>
<dbReference type="EC" id="2.7.11.1" evidence="2"/>
<dbReference type="InterPro" id="IPR007110">
    <property type="entry name" value="Ig-like_dom"/>
</dbReference>
<feature type="compositionally biased region" description="Basic and acidic residues" evidence="11">
    <location>
        <begin position="451"/>
        <end position="467"/>
    </location>
</feature>
<keyword evidence="6" id="KW-0418">Kinase</keyword>
<keyword evidence="15" id="KW-1185">Reference proteome</keyword>
<evidence type="ECO:0000313" key="15">
    <source>
        <dbReference type="Proteomes" id="UP000261560"/>
    </source>
</evidence>
<dbReference type="SMART" id="SM00408">
    <property type="entry name" value="IGc2"/>
    <property type="match status" value="2"/>
</dbReference>
<feature type="region of interest" description="Disordered" evidence="11">
    <location>
        <begin position="833"/>
        <end position="900"/>
    </location>
</feature>
<dbReference type="InterPro" id="IPR013098">
    <property type="entry name" value="Ig_I-set"/>
</dbReference>
<feature type="compositionally biased region" description="Basic and acidic residues" evidence="11">
    <location>
        <begin position="219"/>
        <end position="234"/>
    </location>
</feature>
<dbReference type="InterPro" id="IPR004166">
    <property type="entry name" value="a-kinase_dom"/>
</dbReference>
<dbReference type="PaxDb" id="30732-ENSOMEP00000011612"/>
<dbReference type="GeneID" id="112160398"/>
<keyword evidence="4" id="KW-0808">Transferase</keyword>
<dbReference type="GO" id="GO:0055013">
    <property type="term" value="P:cardiac muscle cell development"/>
    <property type="evidence" value="ECO:0007669"/>
    <property type="project" value="TreeGrafter"/>
</dbReference>
<evidence type="ECO:0000259" key="13">
    <source>
        <dbReference type="PROSITE" id="PS51158"/>
    </source>
</evidence>
<dbReference type="Pfam" id="PF07679">
    <property type="entry name" value="I-set"/>
    <property type="match status" value="2"/>
</dbReference>
<feature type="domain" description="Ig-like" evidence="12">
    <location>
        <begin position="59"/>
        <end position="150"/>
    </location>
</feature>
<dbReference type="InterPro" id="IPR013783">
    <property type="entry name" value="Ig-like_fold"/>
</dbReference>
<comment type="catalytic activity">
    <reaction evidence="9">
        <text>L-threonyl-[protein] + ATP = O-phospho-L-threonyl-[protein] + ADP + H(+)</text>
        <dbReference type="Rhea" id="RHEA:46608"/>
        <dbReference type="Rhea" id="RHEA-COMP:11060"/>
        <dbReference type="Rhea" id="RHEA-COMP:11605"/>
        <dbReference type="ChEBI" id="CHEBI:15378"/>
        <dbReference type="ChEBI" id="CHEBI:30013"/>
        <dbReference type="ChEBI" id="CHEBI:30616"/>
        <dbReference type="ChEBI" id="CHEBI:61977"/>
        <dbReference type="ChEBI" id="CHEBI:456216"/>
        <dbReference type="EC" id="2.7.11.1"/>
    </reaction>
</comment>
<keyword evidence="3" id="KW-0723">Serine/threonine-protein kinase</keyword>
<dbReference type="OMA" id="MTESHIG"/>
<feature type="region of interest" description="Disordered" evidence="11">
    <location>
        <begin position="299"/>
        <end position="379"/>
    </location>
</feature>
<dbReference type="GeneTree" id="ENSGT00940000158534"/>
<evidence type="ECO:0000256" key="8">
    <source>
        <dbReference type="ARBA" id="ARBA00023319"/>
    </source>
</evidence>
<evidence type="ECO:0000256" key="4">
    <source>
        <dbReference type="ARBA" id="ARBA00022679"/>
    </source>
</evidence>
<dbReference type="GO" id="GO:0004674">
    <property type="term" value="F:protein serine/threonine kinase activity"/>
    <property type="evidence" value="ECO:0007669"/>
    <property type="project" value="UniProtKB-KW"/>
</dbReference>
<feature type="compositionally biased region" description="Polar residues" evidence="11">
    <location>
        <begin position="1543"/>
        <end position="1554"/>
    </location>
</feature>
<dbReference type="Gene3D" id="3.20.200.10">
    <property type="entry name" value="MHCK/EF2 kinase"/>
    <property type="match status" value="1"/>
</dbReference>
<dbReference type="Gene3D" id="2.60.40.10">
    <property type="entry name" value="Immunoglobulins"/>
    <property type="match status" value="2"/>
</dbReference>
<feature type="compositionally biased region" description="Basic and acidic residues" evidence="11">
    <location>
        <begin position="493"/>
        <end position="511"/>
    </location>
</feature>
<evidence type="ECO:0000256" key="7">
    <source>
        <dbReference type="ARBA" id="ARBA00023157"/>
    </source>
</evidence>
<sequence>MSSRRTMTRYSFGNGRSSFGDDVNGSTRSGGRSYLSNVRPENRSTLCSVMAHLAEETQPSFMTTLKSKAVSENCNVKFSCVVTGYPVPQVTWYKDDTQLDRLCGLPKYEVFHNGQNHSLQIYNCTVEDAAIYQASAINSKGIVSCSGVLEVGEMNEFKIHQRYFAKLKQKSGSRQKETEGKENQEPIRTISPDRTQRKRRSTMEAFLNTPSSTEDEITEESHVSVDPKAEDRLQEPTVEEPEMKPADSPNRTASAVTTGQFNDSDTGSKNGTYIYDPIDKIFTPHQSKTPSVKKKIKISSSATVGEENTGATSEKWPKDVKSSTAATICKETAPTNDPSEEVMEVENKVSSSVVESDLQNKNEEQPKKEEVFSKSSMKNDNPCIDLYSEKKDVTAAHQLTFSSHIVSGSEGEKSVLESRCKDNKEHPKMNNQIPSTKKRSTVKSTLLSKTSLKENRTENVKMKETAVKTEASSGQIFEHISSESMDTSCNDENLPKRPSEPTRTHLSEKETSSSQEMQPVSLPAVPSEVIQSCTKRNRNDVALKPELPPDKCTVGSPLQQKTGEIQTSTLGSDPHGTTDKMARESNTSIKSSQSSPPVLTLKKKLPQVSKGCVFPVSKQKNADRPLQTVKGKEVQDQAEVGLNEVDKLLIRTKDLASDEKMETETVGTLMIEQMKEEKTGNVDPKDSTKTDMKKENNWSNLQNSKSNVHENMHETAHQEMAKTPANTDPLKVDFNEIQKPVTKVISIAELLRSQIKALDLTSTLSVSSIPVHSNLAPDPGTTATAVCKELKEDKGKLKTVKPDIDTKPKPEVQATKTIKETLMEIYQQVIETEQKQIPTSSEASTVQPLHRPDHTPILTGGDANDEQVDRDSREHNEEAMDISKERDVSPTKTISPDSVPLLDSSKGLLNIHQTVSNLPETVIPESGSPLIQTPEESSIPETNATILKHLAGESVQVQRKGTHKLIPEIRVNSKKEEEVTRIGMKSLSSSCKMEDHVTNTESVQAVQISSNSGDLGNVTQAKDIIPIQQESSLVEKNVRSESCVETSEQNPGLKRSDTISVTPSATPQELASGARRKVPAPKSKPEGPTDGEPQKKEAVPTNSLTQSSSPSLSRRSPLLQPTVEQTSTAERRSPLLTRRKTASENQSPKQPVIDQSSTNEGRVDKQSPFKAPQVIRKIRSEMFADASGHLKLWCQFFNILSDSAVKWFRNEEEITQVTRKAGDESQVNLAIVQASRKDAGVYGCSITNEFGTASTDLLLSADILAGMFLREDLGVGEEIEMTPLIFNKGLADSGIWGNKFFGRIIMTESHIGDGCSHKAWRAKVIYGLEPVFESGNTCIIKIRSPVSYEGREESCLIDKNLDLTKQECKTQNLAREYCKIFSTEARTIESFGPCLEVIPVYLMFRPANVVPYATVEMDLTGVYQKYSHLDHKGRLDMRTGSVVEQKCCAFQHWMFQWTNGNLLLTRLEGVDTKITNVGISVKSTGYQGLPVEGNPQMFEQFISQHKCNYFCGLLGLRSLKVLESLTTPTRSKGSRSPLLQRKMTASPSSPQNSRKAAGSPRLSRKVEQDGCKTPAQQKAAEPPKSDSLDIK</sequence>
<dbReference type="FunFam" id="2.60.40.10:FF:000069">
    <property type="entry name" value="Alpha-protein kinase 3"/>
    <property type="match status" value="1"/>
</dbReference>
<protein>
    <recommendedName>
        <fullName evidence="2">non-specific serine/threonine protein kinase</fullName>
        <ecNumber evidence="2">2.7.11.1</ecNumber>
    </recommendedName>
</protein>
<dbReference type="SUPFAM" id="SSF48726">
    <property type="entry name" value="Immunoglobulin"/>
    <property type="match status" value="2"/>
</dbReference>
<dbReference type="InterPro" id="IPR011009">
    <property type="entry name" value="Kinase-like_dom_sf"/>
</dbReference>
<feature type="region of interest" description="Disordered" evidence="11">
    <location>
        <begin position="451"/>
        <end position="527"/>
    </location>
</feature>
<reference evidence="14" key="2">
    <citation type="submission" date="2025-09" db="UniProtKB">
        <authorList>
            <consortium name="Ensembl"/>
        </authorList>
    </citation>
    <scope>IDENTIFICATION</scope>
</reference>